<protein>
    <submittedName>
        <fullName evidence="1">Uncharacterized protein</fullName>
    </submittedName>
</protein>
<proteinExistence type="predicted"/>
<accession>B0MCZ7</accession>
<evidence type="ECO:0000313" key="1">
    <source>
        <dbReference type="EMBL" id="EDR97817.1"/>
    </source>
</evidence>
<comment type="caution">
    <text evidence="1">The sequence shown here is derived from an EMBL/GenBank/DDBJ whole genome shotgun (WGS) entry which is preliminary data.</text>
</comment>
<dbReference type="HOGENOM" id="CLU_2986397_0_0_9"/>
<reference evidence="1" key="2">
    <citation type="submission" date="2013-11" db="EMBL/GenBank/DDBJ databases">
        <title>Draft genome sequence of Anaerostipes caccae (DSM 14662).</title>
        <authorList>
            <person name="Sudarsanam P."/>
            <person name="Ley R."/>
            <person name="Guruge J."/>
            <person name="Turnbaugh P.J."/>
            <person name="Mahowald M."/>
            <person name="Liep D."/>
            <person name="Gordon J."/>
        </authorList>
    </citation>
    <scope>NUCLEOTIDE SEQUENCE</scope>
    <source>
        <strain evidence="1">DSM 14662</strain>
    </source>
</reference>
<organism evidence="1 2">
    <name type="scientific">Anaerostipes caccae (strain DSM 14662 / CCUG 47493 / JCM 13470 / NCIMB 13811 / L1-92)</name>
    <dbReference type="NCBI Taxonomy" id="411490"/>
    <lineage>
        <taxon>Bacteria</taxon>
        <taxon>Bacillati</taxon>
        <taxon>Bacillota</taxon>
        <taxon>Clostridia</taxon>
        <taxon>Lachnospirales</taxon>
        <taxon>Lachnospiraceae</taxon>
        <taxon>Anaerostipes</taxon>
    </lineage>
</organism>
<gene>
    <name evidence="1" type="ORF">ANACAC_01439</name>
</gene>
<sequence length="57" mass="6150">MVLAPGFLLPFFPDSSLFNLVTTLTAFWHQFHLSPSIKKALAGEASTKAAGLYAVLL</sequence>
<name>B0MCZ7_ANACD</name>
<dbReference type="STRING" id="411490.ANACAC_01439"/>
<dbReference type="AlphaFoldDB" id="B0MCZ7"/>
<dbReference type="Proteomes" id="UP000004935">
    <property type="component" value="Unassembled WGS sequence"/>
</dbReference>
<evidence type="ECO:0000313" key="2">
    <source>
        <dbReference type="Proteomes" id="UP000004935"/>
    </source>
</evidence>
<keyword evidence="2" id="KW-1185">Reference proteome</keyword>
<dbReference type="EMBL" id="ABAX03000012">
    <property type="protein sequence ID" value="EDR97817.1"/>
    <property type="molecule type" value="Genomic_DNA"/>
</dbReference>
<reference evidence="1" key="1">
    <citation type="submission" date="2007-11" db="EMBL/GenBank/DDBJ databases">
        <authorList>
            <person name="Fulton L."/>
            <person name="Clifton S."/>
            <person name="Fulton B."/>
            <person name="Xu J."/>
            <person name="Minx P."/>
            <person name="Pepin K.H."/>
            <person name="Johnson M."/>
            <person name="Thiruvilangam P."/>
            <person name="Bhonagiri V."/>
            <person name="Nash W.E."/>
            <person name="Mardis E.R."/>
            <person name="Wilson R.K."/>
        </authorList>
    </citation>
    <scope>NUCLEOTIDE SEQUENCE [LARGE SCALE GENOMIC DNA]</scope>
    <source>
        <strain evidence="1">DSM 14662</strain>
    </source>
</reference>